<dbReference type="InterPro" id="IPR045249">
    <property type="entry name" value="HARBI1-like"/>
</dbReference>
<dbReference type="EMBL" id="HACM01008055">
    <property type="protein sequence ID" value="CRZ08497.1"/>
    <property type="molecule type" value="Transcribed_RNA"/>
</dbReference>
<dbReference type="PANTHER" id="PTHR22930:SF85">
    <property type="entry name" value="GH03217P-RELATED"/>
    <property type="match status" value="1"/>
</dbReference>
<name>A0A0H5R3S2_9EUKA</name>
<keyword evidence="4" id="KW-0540">Nuclease</keyword>
<evidence type="ECO:0000256" key="4">
    <source>
        <dbReference type="ARBA" id="ARBA00022722"/>
    </source>
</evidence>
<evidence type="ECO:0000256" key="7">
    <source>
        <dbReference type="ARBA" id="ARBA00023242"/>
    </source>
</evidence>
<sequence>MPRVSDRARLLSDAERCLRLLAMQHALCRFSNRQRAKRLMRSANQLVQFILCVRQARNVNRRRNLIRDLGALRLLPFLEVDEFKQEVRCSQQTFARIVSQIENCPVFHNDSATPQREVWVQLACALHRLGHCGSGASLGIVSRAKGVGYGTVSLYTKRVITALDTIAAEYIFWPDSEGRRELSAQNHREFGFEGCILSTDGTHVVLSQMPKLQGEVYWSRKCKYSFNVILTFDRKRQVRYIVSGWPGSVHDAKAWESGSVSKNPGQYFPEGQYQLGDSGFTMTREMLVPYRQPAASNPENAALNLRLSSARVVSEHGNGILKGRWQSLRGLRICINKPEDVRFACQWISACCVLHNMVNRERRTEDFIDRYEEDQEGIDASNQLAGRDRVPISLSNWRREIQSTVLDFWS</sequence>
<protein>
    <recommendedName>
        <fullName evidence="8">DDE Tnp4 domain-containing protein</fullName>
    </recommendedName>
</protein>
<dbReference type="GO" id="GO:0005634">
    <property type="term" value="C:nucleus"/>
    <property type="evidence" value="ECO:0007669"/>
    <property type="project" value="UniProtKB-SubCell"/>
</dbReference>
<dbReference type="InterPro" id="IPR027806">
    <property type="entry name" value="HARBI1_dom"/>
</dbReference>
<evidence type="ECO:0000256" key="2">
    <source>
        <dbReference type="ARBA" id="ARBA00004123"/>
    </source>
</evidence>
<dbReference type="Pfam" id="PF13359">
    <property type="entry name" value="DDE_Tnp_4"/>
    <property type="match status" value="1"/>
</dbReference>
<evidence type="ECO:0000256" key="5">
    <source>
        <dbReference type="ARBA" id="ARBA00022723"/>
    </source>
</evidence>
<dbReference type="GO" id="GO:0016787">
    <property type="term" value="F:hydrolase activity"/>
    <property type="evidence" value="ECO:0007669"/>
    <property type="project" value="UniProtKB-KW"/>
</dbReference>
<dbReference type="GO" id="GO:0004518">
    <property type="term" value="F:nuclease activity"/>
    <property type="evidence" value="ECO:0007669"/>
    <property type="project" value="UniProtKB-KW"/>
</dbReference>
<dbReference type="PANTHER" id="PTHR22930">
    <property type="match status" value="1"/>
</dbReference>
<accession>A0A0H5R3S2</accession>
<evidence type="ECO:0000256" key="1">
    <source>
        <dbReference type="ARBA" id="ARBA00001968"/>
    </source>
</evidence>
<proteinExistence type="inferred from homology"/>
<keyword evidence="6" id="KW-0378">Hydrolase</keyword>
<reference evidence="9" key="1">
    <citation type="submission" date="2015-04" db="EMBL/GenBank/DDBJ databases">
        <title>The genome sequence of the plant pathogenic Rhizarian Plasmodiophora brassicae reveals insights in its biotrophic life cycle and the origin of chitin synthesis.</title>
        <authorList>
            <person name="Schwelm A."/>
            <person name="Fogelqvist J."/>
            <person name="Knaust A."/>
            <person name="Julke S."/>
            <person name="Lilja T."/>
            <person name="Dhandapani V."/>
            <person name="Bonilla-Rosso G."/>
            <person name="Karlsson M."/>
            <person name="Shevchenko A."/>
            <person name="Choi S.R."/>
            <person name="Kim H.G."/>
            <person name="Park J.Y."/>
            <person name="Lim Y.P."/>
            <person name="Ludwig-Muller J."/>
            <person name="Dixelius C."/>
        </authorList>
    </citation>
    <scope>NUCLEOTIDE SEQUENCE</scope>
    <source>
        <tissue evidence="9">Potato root galls</tissue>
    </source>
</reference>
<evidence type="ECO:0000256" key="6">
    <source>
        <dbReference type="ARBA" id="ARBA00022801"/>
    </source>
</evidence>
<evidence type="ECO:0000313" key="9">
    <source>
        <dbReference type="EMBL" id="CRZ08497.1"/>
    </source>
</evidence>
<comment type="subcellular location">
    <subcellularLocation>
        <location evidence="2">Nucleus</location>
    </subcellularLocation>
</comment>
<feature type="domain" description="DDE Tnp4" evidence="8">
    <location>
        <begin position="200"/>
        <end position="356"/>
    </location>
</feature>
<comment type="cofactor">
    <cofactor evidence="1">
        <name>a divalent metal cation</name>
        <dbReference type="ChEBI" id="CHEBI:60240"/>
    </cofactor>
</comment>
<dbReference type="AlphaFoldDB" id="A0A0H5R3S2"/>
<keyword evidence="5" id="KW-0479">Metal-binding</keyword>
<comment type="similarity">
    <text evidence="3">Belongs to the HARBI1 family.</text>
</comment>
<dbReference type="GO" id="GO:0046872">
    <property type="term" value="F:metal ion binding"/>
    <property type="evidence" value="ECO:0007669"/>
    <property type="project" value="UniProtKB-KW"/>
</dbReference>
<evidence type="ECO:0000259" key="8">
    <source>
        <dbReference type="Pfam" id="PF13359"/>
    </source>
</evidence>
<evidence type="ECO:0000256" key="3">
    <source>
        <dbReference type="ARBA" id="ARBA00006958"/>
    </source>
</evidence>
<keyword evidence="7" id="KW-0539">Nucleus</keyword>
<organism evidence="9">
    <name type="scientific">Spongospora subterranea</name>
    <dbReference type="NCBI Taxonomy" id="70186"/>
    <lineage>
        <taxon>Eukaryota</taxon>
        <taxon>Sar</taxon>
        <taxon>Rhizaria</taxon>
        <taxon>Endomyxa</taxon>
        <taxon>Phytomyxea</taxon>
        <taxon>Plasmodiophorida</taxon>
        <taxon>Plasmodiophoridae</taxon>
        <taxon>Spongospora</taxon>
    </lineage>
</organism>